<dbReference type="InterPro" id="IPR006530">
    <property type="entry name" value="YD"/>
</dbReference>
<dbReference type="SUPFAM" id="SSF69318">
    <property type="entry name" value="Integrin alpha N-terminal domain"/>
    <property type="match status" value="3"/>
</dbReference>
<dbReference type="Gene3D" id="2.130.10.130">
    <property type="entry name" value="Integrin alpha, N-terminal"/>
    <property type="match status" value="1"/>
</dbReference>
<dbReference type="Proteomes" id="UP000216101">
    <property type="component" value="Unassembled WGS sequence"/>
</dbReference>
<organism evidence="6 7">
    <name type="scientific">Cellvibrio mixtus</name>
    <dbReference type="NCBI Taxonomy" id="39650"/>
    <lineage>
        <taxon>Bacteria</taxon>
        <taxon>Pseudomonadati</taxon>
        <taxon>Pseudomonadota</taxon>
        <taxon>Gammaproteobacteria</taxon>
        <taxon>Cellvibrionales</taxon>
        <taxon>Cellvibrionaceae</taxon>
        <taxon>Cellvibrio</taxon>
    </lineage>
</organism>
<reference evidence="7" key="1">
    <citation type="submission" date="2017-05" db="EMBL/GenBank/DDBJ databases">
        <authorList>
            <person name="Barney B.M."/>
        </authorList>
    </citation>
    <scope>NUCLEOTIDE SEQUENCE [LARGE SCALE GENOMIC DNA]</scope>
    <source>
        <strain evidence="7">PSBB022</strain>
    </source>
</reference>
<feature type="chain" id="PRO_5012085751" description="Insecticide toxin TcdB middle/N-terminal domain-containing protein" evidence="5">
    <location>
        <begin position="26"/>
        <end position="2482"/>
    </location>
</feature>
<dbReference type="Gene3D" id="2.180.10.10">
    <property type="entry name" value="RHS repeat-associated core"/>
    <property type="match status" value="2"/>
</dbReference>
<name>A0A266Q6R4_9GAMM</name>
<dbReference type="GO" id="GO:0005576">
    <property type="term" value="C:extracellular region"/>
    <property type="evidence" value="ECO:0007669"/>
    <property type="project" value="UniProtKB-SubCell"/>
</dbReference>
<dbReference type="NCBIfam" id="TIGR01643">
    <property type="entry name" value="YD_repeat_2x"/>
    <property type="match status" value="2"/>
</dbReference>
<dbReference type="NCBIfam" id="TIGR03696">
    <property type="entry name" value="Rhs_assc_core"/>
    <property type="match status" value="1"/>
</dbReference>
<dbReference type="Pfam" id="PF03534">
    <property type="entry name" value="SpvB"/>
    <property type="match status" value="1"/>
</dbReference>
<protein>
    <recommendedName>
        <fullName evidence="8">Insecticide toxin TcdB middle/N-terminal domain-containing protein</fullName>
    </recommendedName>
</protein>
<dbReference type="InterPro" id="IPR003284">
    <property type="entry name" value="Sal_SpvB"/>
</dbReference>
<evidence type="ECO:0000256" key="3">
    <source>
        <dbReference type="ARBA" id="ARBA00022729"/>
    </source>
</evidence>
<dbReference type="EMBL" id="NHNI01000001">
    <property type="protein sequence ID" value="OZY85574.1"/>
    <property type="molecule type" value="Genomic_DNA"/>
</dbReference>
<dbReference type="GO" id="GO:0005737">
    <property type="term" value="C:cytoplasm"/>
    <property type="evidence" value="ECO:0007669"/>
    <property type="project" value="InterPro"/>
</dbReference>
<evidence type="ECO:0008006" key="8">
    <source>
        <dbReference type="Google" id="ProtNLM"/>
    </source>
</evidence>
<dbReference type="Pfam" id="PF05593">
    <property type="entry name" value="RHS_repeat"/>
    <property type="match status" value="1"/>
</dbReference>
<sequence length="2482" mass="270444">MLSSAIKSFVFFASLFLFASGAAGAEINKNSYDIYLGDLDGDGDDDFYFQQKAWYLILHGDIPTPIKMVSNNFAIHNNGGTYSAPVAFSLTDVDLLARVSSGTLKLGVWNTDIFLVAQANGGNTLLVRGAYNSSPGLLLKSYSSSALPSVAATYPTSTYRGISDRSVLLRIVDANGDGINDIVLGRFGSVDGEYAYLGNSNDVHSELMVISRGIPSSGNGALVGAVAGSFRVNESGAATYSIPIATPKGVANVTPQVSIGYSSDSGQGLVGYGANVSGLGSISRCRQTLLQDDVAKPITWTDQDRFCLNGQRLMLISSGSYGAVGSIYKTEIDSFIRVEAIGGIAGNPDYFEVQSKDGSKTFYGNTPEAKLIFSGKTLTWAQSRFEDSVGNRIDYVYEGGSTDGHRIKTISYAFPNAKSSSGSVARIEFSYLDRSDSAAAYISGGFLLKGTKRLSSVTSYEGGNIFRKYNFNYNETAYSTVDNLSRLTSVEECMSGASSNCYPKTHFTWGQKSVGFDTNPIWMNQLPSASKFKTYRFMDFNADGRQDFVWVRGSGVNRYIEYGAINRYASGGIQKQRFSGNLDNLAYTIAKDNSKAELRIEAIDYNNDGRQDLAVCKPINEYGIYCTWELYLSVSNSVGGWTLSSNKITLPFTRTDLLFGDINSDGLVDAIEQGSSNVLNVYLGKKVPGVTPDSNQYYAFSSEPIAISMVGTPAVPQTVFPETAPSPDKRNRTFDYKKAMLGDIDGDGRVDLMVPAITVTPPCTSYKVCHSGSGGYSSNSQVMELFTYLNKGNEFVYSSAYKSSLASDQLNNSANILPTVSFKPVDFNGDGLIDIASMDGINWRYFLNTGNGFSFKGDLTGFGSSSESTSSIEIFDYNRDGYLDALWHDKNNKQLKLRKWDATTNKMEATDTVLYSSRPAGHNYSVGDMTGDGFADLIELKTDSNNNIDIGIFSGLGNANSLDKVYKITDGLGKVVQINYGSLANSAHYTTLSGVNNNTTTDSSFCSTWNYPAPCVPPQVYSLNVPDFYTQLNRPFGAAFESKNPAPLLEVAGPIYVVTQVSGSAPTASSLTNLSKITYHYHHARMQAGGRGYLGFEKISTIDQQSKVKTETSYHQDWPYIGMPKSTVVKTKEGFKLSEASNTWIESVDSNNSRIYRISLDKVTETSYELKNNGAEQGNSLQVVTTDTDYDAYGNVTKLEVVTSGQANTSTQTTENTYYPTEWEQRMGRLDTSTVTTKRNTDIAVVRKSKFEYYGENDSWPGMLKKEIIEPGSNQLVTEYQYDSVGNKTITLKTANVKPNTPQTRKSEIIYDSSNRFAKTVLDSVGNTVSGVTEYHPIYGVPIELRDANGVITFVELNPDGTEKLRRNATGGGVHTKREFCIPLVSGVPGVPNGAINCPTFARYKAISIANGGGITTEYYDVLGRVVRTSQVMFDGRESHVDTEYDELGRITRKSEPYFAGDPVYWTVFAYDLVGRVTSVTAPDSVITTYNYSGYVTTTIADAGVAGKKLSRTEERNSLGNLVKVIDHLGGTIEYGYDPLGNLTSAKTAADGKTVVVKMCYDKLGRKIAMHDPDKGGFLGNASQSCSTIENELTKPASSKLAGWWFYQYNDFGELIEQTDTKRQVSTMNYDSLGRMINRIDRNANNTIDTHTRWYYDKPIGETGSSLNTQMKLTGVVTSYGGISEACGGANYCQTYSYDWASRLTDTVTYLPNESTGYMNSVHYDLTGRVYKQFDALNGLVQTSGTQTLFNSYGYPEQIKDIATGDVLQKTTKINARGQIKEELRNNGGAGTVTYVYDDRNGRLTNKTAGLAGALFQIQNVTYEWDSVGNLRSRWNQSGNVASAGSTAKKDLRESFCYDNLNRLIKSHGGSLVGSCALAAVDQDQEYDGLGNITRKVGVGVYSYIGKGPHAVSSTTATGNYGYDNNGNQVSGGGRSSIIYSSYDQPLHIVSASATTDFKYGPDRARFERKDTKGGQVTTTHYLGNVERIQVAGSPVVEWKRYVAGAVYTVRTINGSVEKTNKSFMFNDHLGSLDVVTDHLGKITHSANFDAWGARRNGENWLTAFALGSISLTGLDQPLTRRGYTGHEMLDDHGLIHMNGRIYDQKLARFMQADPFIQAALNTQSFNRYSYLFNNPLNATDPSGYFLMELDKKLSRSLFRSIGYENSQILISVGSIFCGPAAAACAAGATYSLNRAYGASSSDAFKAAVITGVSAAAFSSISNSGLSPTEAFFVSGFLGGVLAELQGGNFGHGFISAGVGASIGAKYGTSWQGMAASAVVGGTISEATGGKFANGAASAAFSYAAMWGASKIRLGGVKTNYEDGSASETASYDYVPEEDRQAYLEKSLSEFKAWARDSDMPLDNRIRAEKLTVTYAPEFNGSAKIEYSGKDFGRITVGSRWFSTTRGPRLELNAVDAKYVASLDSKAYDRFRWTHELAHLDPTAIQSMRPYETLQKIVPANWHDRSFEQEASRRAVNWMRGN</sequence>
<evidence type="ECO:0000256" key="1">
    <source>
        <dbReference type="ARBA" id="ARBA00004613"/>
    </source>
</evidence>
<evidence type="ECO:0000256" key="4">
    <source>
        <dbReference type="ARBA" id="ARBA00023026"/>
    </source>
</evidence>
<keyword evidence="4" id="KW-0843">Virulence</keyword>
<keyword evidence="2" id="KW-0964">Secreted</keyword>
<dbReference type="InterPro" id="IPR050708">
    <property type="entry name" value="T6SS_VgrG/RHS"/>
</dbReference>
<evidence type="ECO:0000313" key="7">
    <source>
        <dbReference type="Proteomes" id="UP000216101"/>
    </source>
</evidence>
<feature type="signal peptide" evidence="5">
    <location>
        <begin position="1"/>
        <end position="25"/>
    </location>
</feature>
<comment type="caution">
    <text evidence="6">The sequence shown here is derived from an EMBL/GenBank/DDBJ whole genome shotgun (WGS) entry which is preliminary data.</text>
</comment>
<accession>A0A266Q6R4</accession>
<evidence type="ECO:0000256" key="2">
    <source>
        <dbReference type="ARBA" id="ARBA00022525"/>
    </source>
</evidence>
<dbReference type="PANTHER" id="PTHR32305:SF15">
    <property type="entry name" value="PROTEIN RHSA-RELATED"/>
    <property type="match status" value="1"/>
</dbReference>
<gene>
    <name evidence="6" type="ORF">CBP51_00530</name>
</gene>
<evidence type="ECO:0000256" key="5">
    <source>
        <dbReference type="SAM" id="SignalP"/>
    </source>
</evidence>
<evidence type="ECO:0000313" key="6">
    <source>
        <dbReference type="EMBL" id="OZY85574.1"/>
    </source>
</evidence>
<dbReference type="InterPro" id="IPR022385">
    <property type="entry name" value="Rhs_assc_core"/>
</dbReference>
<dbReference type="PANTHER" id="PTHR32305">
    <property type="match status" value="1"/>
</dbReference>
<keyword evidence="7" id="KW-1185">Reference proteome</keyword>
<dbReference type="InterPro" id="IPR031325">
    <property type="entry name" value="RHS_repeat"/>
</dbReference>
<dbReference type="RefSeq" id="WP_094983453.1">
    <property type="nucleotide sequence ID" value="NZ_NHNI01000001.1"/>
</dbReference>
<comment type="subcellular location">
    <subcellularLocation>
        <location evidence="1">Secreted</location>
    </subcellularLocation>
</comment>
<dbReference type="InterPro" id="IPR013517">
    <property type="entry name" value="FG-GAP"/>
</dbReference>
<keyword evidence="3 5" id="KW-0732">Signal</keyword>
<proteinExistence type="predicted"/>
<dbReference type="Pfam" id="PF13517">
    <property type="entry name" value="FG-GAP_3"/>
    <property type="match status" value="1"/>
</dbReference>
<dbReference type="InterPro" id="IPR028994">
    <property type="entry name" value="Integrin_alpha_N"/>
</dbReference>